<protein>
    <submittedName>
        <fullName evidence="1">Uncharacterized protein</fullName>
    </submittedName>
</protein>
<comment type="caution">
    <text evidence="1">The sequence shown here is derived from an EMBL/GenBank/DDBJ whole genome shotgun (WGS) entry which is preliminary data.</text>
</comment>
<reference evidence="1" key="1">
    <citation type="journal article" date="2023" name="G3 (Bethesda)">
        <title>A reference genome for the long-term kleptoplast-retaining sea slug Elysia crispata morphotype clarki.</title>
        <authorList>
            <person name="Eastman K.E."/>
            <person name="Pendleton A.L."/>
            <person name="Shaikh M.A."/>
            <person name="Suttiyut T."/>
            <person name="Ogas R."/>
            <person name="Tomko P."/>
            <person name="Gavelis G."/>
            <person name="Widhalm J.R."/>
            <person name="Wisecaver J.H."/>
        </authorList>
    </citation>
    <scope>NUCLEOTIDE SEQUENCE</scope>
    <source>
        <strain evidence="1">ECLA1</strain>
    </source>
</reference>
<name>A0AAE1EA41_9GAST</name>
<evidence type="ECO:0000313" key="1">
    <source>
        <dbReference type="EMBL" id="KAK3799966.1"/>
    </source>
</evidence>
<proteinExistence type="predicted"/>
<dbReference type="EMBL" id="JAWDGP010000507">
    <property type="protein sequence ID" value="KAK3799966.1"/>
    <property type="molecule type" value="Genomic_DNA"/>
</dbReference>
<dbReference type="AlphaFoldDB" id="A0AAE1EA41"/>
<keyword evidence="2" id="KW-1185">Reference proteome</keyword>
<gene>
    <name evidence="1" type="ORF">RRG08_002380</name>
</gene>
<dbReference type="Proteomes" id="UP001283361">
    <property type="component" value="Unassembled WGS sequence"/>
</dbReference>
<accession>A0AAE1EA41</accession>
<evidence type="ECO:0000313" key="2">
    <source>
        <dbReference type="Proteomes" id="UP001283361"/>
    </source>
</evidence>
<sequence>MVSRALFIAAIRHNLTSLSNKKKGILPPDRGFRMLSILLRLALLPLMCQICFAEDLAALRDSVQGLKQVVADLSRHVMQLSFQDQERIRAEGSSGIVKVRGYTIGPNSYHFASHIGESFANMHDHANYENLYGLGDFMAVMNGVQFRTRHNDFELRMASTSSKDWLATEPIELPPLPDGLDKLSIEDQISEIREYIRAFKFQDETIKPYKDFFKPVLCYLEGWWDSNVTDIENGFTSIRHSFDAKSWRDLSDKAKADAFLGSDYNLKHEGASLPVTILGIDETTKLPIYAQWNYRVLCHPLENDLPTAHIKPVEDLAYRQRKRIGALSLQMYRGSRYIVDANKEDVPQRKMTIDDLVAKIPGLDNNPGTLSETNYGRQDTGNLGFYNRAYPSEKDAMNSRDELRGFSDGNMYVALTTQDRVAPLVVQECANSATNCEEHRIRCSWMFPLEIIYTSPLQRWNPLNLPHSSDTWSTYAGKSDGKSAETAFTGTHDRNFYRIPSQLFDKFKPTDMIAADSYSATRYMKNSEGVATHMAASGPRAVLPLINGVGETRLRYPIAPLHEEGTGVWEELDGFIDYLSQQFSYAKEEEEEEGK</sequence>
<organism evidence="1 2">
    <name type="scientific">Elysia crispata</name>
    <name type="common">lettuce slug</name>
    <dbReference type="NCBI Taxonomy" id="231223"/>
    <lineage>
        <taxon>Eukaryota</taxon>
        <taxon>Metazoa</taxon>
        <taxon>Spiralia</taxon>
        <taxon>Lophotrochozoa</taxon>
        <taxon>Mollusca</taxon>
        <taxon>Gastropoda</taxon>
        <taxon>Heterobranchia</taxon>
        <taxon>Euthyneura</taxon>
        <taxon>Panpulmonata</taxon>
        <taxon>Sacoglossa</taxon>
        <taxon>Placobranchoidea</taxon>
        <taxon>Plakobranchidae</taxon>
        <taxon>Elysia</taxon>
    </lineage>
</organism>